<feature type="compositionally biased region" description="Low complexity" evidence="6">
    <location>
        <begin position="307"/>
        <end position="324"/>
    </location>
</feature>
<dbReference type="Gene3D" id="3.90.228.10">
    <property type="match status" value="1"/>
</dbReference>
<dbReference type="GO" id="GO:0005737">
    <property type="term" value="C:cytoplasm"/>
    <property type="evidence" value="ECO:0007669"/>
    <property type="project" value="TreeGrafter"/>
</dbReference>
<name>A0A814JEM2_9BILA</name>
<comment type="subcellular location">
    <subcellularLocation>
        <location evidence="1">Nucleus</location>
    </subcellularLocation>
</comment>
<evidence type="ECO:0000313" key="8">
    <source>
        <dbReference type="EMBL" id="CAF1034845.1"/>
    </source>
</evidence>
<accession>A0A814JEM2</accession>
<dbReference type="Proteomes" id="UP000663882">
    <property type="component" value="Unassembled WGS sequence"/>
</dbReference>
<feature type="region of interest" description="Disordered" evidence="6">
    <location>
        <begin position="428"/>
        <end position="455"/>
    </location>
</feature>
<comment type="caution">
    <text evidence="8">The sequence shown here is derived from an EMBL/GenBank/DDBJ whole genome shotgun (WGS) entry which is preliminary data.</text>
</comment>
<evidence type="ECO:0000313" key="9">
    <source>
        <dbReference type="Proteomes" id="UP000663882"/>
    </source>
</evidence>
<feature type="region of interest" description="Disordered" evidence="6">
    <location>
        <begin position="609"/>
        <end position="628"/>
    </location>
</feature>
<dbReference type="SUPFAM" id="SSF56399">
    <property type="entry name" value="ADP-ribosylation"/>
    <property type="match status" value="1"/>
</dbReference>
<dbReference type="InterPro" id="IPR052056">
    <property type="entry name" value="Mono-ARTD/PARP"/>
</dbReference>
<keyword evidence="4" id="KW-0520">NAD</keyword>
<evidence type="ECO:0000256" key="4">
    <source>
        <dbReference type="ARBA" id="ARBA00023027"/>
    </source>
</evidence>
<reference evidence="8" key="1">
    <citation type="submission" date="2021-02" db="EMBL/GenBank/DDBJ databases">
        <authorList>
            <person name="Nowell W R."/>
        </authorList>
    </citation>
    <scope>NUCLEOTIDE SEQUENCE</scope>
</reference>
<evidence type="ECO:0000256" key="2">
    <source>
        <dbReference type="ARBA" id="ARBA00022676"/>
    </source>
</evidence>
<protein>
    <recommendedName>
        <fullName evidence="7">Macro domain-containing protein</fullName>
    </recommendedName>
</protein>
<dbReference type="Pfam" id="PF01661">
    <property type="entry name" value="Macro"/>
    <property type="match status" value="1"/>
</dbReference>
<dbReference type="Gene3D" id="3.40.220.10">
    <property type="entry name" value="Leucine Aminopeptidase, subunit E, domain 1"/>
    <property type="match status" value="1"/>
</dbReference>
<keyword evidence="3" id="KW-0808">Transferase</keyword>
<dbReference type="PROSITE" id="PS51154">
    <property type="entry name" value="MACRO"/>
    <property type="match status" value="1"/>
</dbReference>
<feature type="compositionally biased region" description="Basic and acidic residues" evidence="6">
    <location>
        <begin position="617"/>
        <end position="628"/>
    </location>
</feature>
<feature type="compositionally biased region" description="Low complexity" evidence="6">
    <location>
        <begin position="338"/>
        <end position="351"/>
    </location>
</feature>
<evidence type="ECO:0000259" key="7">
    <source>
        <dbReference type="PROSITE" id="PS51154"/>
    </source>
</evidence>
<feature type="compositionally biased region" description="Polar residues" evidence="6">
    <location>
        <begin position="428"/>
        <end position="438"/>
    </location>
</feature>
<dbReference type="PANTHER" id="PTHR14453:SF67">
    <property type="entry name" value="POLY [ADP-RIBOSE] POLYMERASE"/>
    <property type="match status" value="1"/>
</dbReference>
<proteinExistence type="predicted"/>
<dbReference type="InterPro" id="IPR012317">
    <property type="entry name" value="Poly(ADP-ribose)pol_cat_dom"/>
</dbReference>
<evidence type="ECO:0000256" key="6">
    <source>
        <dbReference type="SAM" id="MobiDB-lite"/>
    </source>
</evidence>
<feature type="region of interest" description="Disordered" evidence="6">
    <location>
        <begin position="258"/>
        <end position="324"/>
    </location>
</feature>
<dbReference type="GO" id="GO:0003714">
    <property type="term" value="F:transcription corepressor activity"/>
    <property type="evidence" value="ECO:0007669"/>
    <property type="project" value="TreeGrafter"/>
</dbReference>
<dbReference type="GO" id="GO:0003950">
    <property type="term" value="F:NAD+ poly-ADP-ribosyltransferase activity"/>
    <property type="evidence" value="ECO:0007669"/>
    <property type="project" value="InterPro"/>
</dbReference>
<dbReference type="EMBL" id="CAJNOO010000792">
    <property type="protein sequence ID" value="CAF1034845.1"/>
    <property type="molecule type" value="Genomic_DNA"/>
</dbReference>
<sequence length="1190" mass="136989">MDLDLFEKILNLFDKIQLSGKPFEINIDQDLLTIIPLPRKLILDLLSDEKISKIFYLSQDQNKVYFENNFSLCSIDQKSSGSCKSLSCQQLHICKDYILNKNCLELDKYGKCSHSHSLSTKHNHSIINQYNLSLDDNETTFQFISHLIQISLSIKNQSRLFIETNNQQSINDDLIDIWLNDHKSLLIHYRLINPYTIQFIFDDDEVCSMMEDFIIENHRENISVKKNLSFNDIYLNNSKINENNFNKQSKINSIENNNQPIELTNNNNISPTFNHEKNKSGDENRFSSLFGRSRGRNQLNKTPPSPSLSNNNSFSSFNNQSNLNNQNLYSNQQLLSNNSTTTTTTTTTSNQRKFQFSQRLNSRKNDLYSQEIKPITINNKTNPTSQINNNEKNFISDEIYHQNQNQSQSNSSLTSYSTNIQLDQNNQYHIDDNNYNNKSPSNDDSSEIDSSENASSVCADVDSKIRFVLRGHEKKTKEKSSVRITNETLMNYVYKKEFNDQQLSYLLGPGRKNLNENDQCQIFPCLPSGYCRVKNIEQGKDIEKQLYSILPHTFNIETVKVDDHLALIICSSAAEFIFQQSQIHYAIITEPAKVHLTIDVIHQTRSEARNSSPILSENKRSSSIDDKTSEQLSFDGKFHISSTGSSIDVISGDISQIPVDMMICVSTSNNLRDSVIRRAGHQIESQYKQRYHPTDALLLDGGLTAAKKILFVPWKTDIESRETIQTEKSLSDLVKWCIQQGYQRKMKSISFPPIGTGQLGLDPAFVCEAMINAASDCLHQYKIDVIFVIYPSTQINNNHQNDDDECYQVFRIYLDSLCEQIKPNQLSKPYIDNQTNILNSSDTQIEFIRRNIQGKRVLTLSNSSNMIEDHNLLIKSLENLLYEKSFDLSYIEPSLIDKIDLLIDICLKYNVFPCIDYSKNELKVSGDRDSCFQCLFNIRQNKKVYQYSYVLTENGEKSDEIKFNSFISLKIDEAFALEESNVSIEADNQMIFNIDLNKLQVEINRRKQSAFLVKKEINVNSKVKIPSSWSSSFSTISIIEVNKSLYQSLECYRDFYETMSNDVWIIERIDSIENYPLYIQFINNNKNETKLYYHGSSYSSVQSIIHYGLHSSNSSNYGDQFGNGSICLTRDVLNSHLYGTLSSTDGEPYLFAVQLAKYDRNNDFVLLTNDDAYLALPTHLIVYQRRKQFL</sequence>
<dbReference type="AlphaFoldDB" id="A0A814JEM2"/>
<dbReference type="SUPFAM" id="SSF52949">
    <property type="entry name" value="Macro domain-like"/>
    <property type="match status" value="1"/>
</dbReference>
<dbReference type="OrthoDB" id="6133115at2759"/>
<feature type="compositionally biased region" description="Basic and acidic residues" evidence="6">
    <location>
        <begin position="274"/>
        <end position="285"/>
    </location>
</feature>
<dbReference type="Pfam" id="PF00644">
    <property type="entry name" value="PARP"/>
    <property type="match status" value="1"/>
</dbReference>
<evidence type="ECO:0000256" key="3">
    <source>
        <dbReference type="ARBA" id="ARBA00022679"/>
    </source>
</evidence>
<dbReference type="GO" id="GO:0010629">
    <property type="term" value="P:negative regulation of gene expression"/>
    <property type="evidence" value="ECO:0007669"/>
    <property type="project" value="TreeGrafter"/>
</dbReference>
<dbReference type="InterPro" id="IPR002589">
    <property type="entry name" value="Macro_dom"/>
</dbReference>
<keyword evidence="2" id="KW-0328">Glycosyltransferase</keyword>
<organism evidence="8 9">
    <name type="scientific">Rotaria sordida</name>
    <dbReference type="NCBI Taxonomy" id="392033"/>
    <lineage>
        <taxon>Eukaryota</taxon>
        <taxon>Metazoa</taxon>
        <taxon>Spiralia</taxon>
        <taxon>Gnathifera</taxon>
        <taxon>Rotifera</taxon>
        <taxon>Eurotatoria</taxon>
        <taxon>Bdelloidea</taxon>
        <taxon>Philodinida</taxon>
        <taxon>Philodinidae</taxon>
        <taxon>Rotaria</taxon>
    </lineage>
</organism>
<dbReference type="InterPro" id="IPR043472">
    <property type="entry name" value="Macro_dom-like"/>
</dbReference>
<feature type="region of interest" description="Disordered" evidence="6">
    <location>
        <begin position="338"/>
        <end position="367"/>
    </location>
</feature>
<feature type="compositionally biased region" description="Polar residues" evidence="6">
    <location>
        <begin position="258"/>
        <end position="273"/>
    </location>
</feature>
<dbReference type="GO" id="GO:0005634">
    <property type="term" value="C:nucleus"/>
    <property type="evidence" value="ECO:0007669"/>
    <property type="project" value="UniProtKB-SubCell"/>
</dbReference>
<gene>
    <name evidence="8" type="ORF">RFH988_LOCUS15910</name>
</gene>
<evidence type="ECO:0000256" key="1">
    <source>
        <dbReference type="ARBA" id="ARBA00004123"/>
    </source>
</evidence>
<evidence type="ECO:0000256" key="5">
    <source>
        <dbReference type="ARBA" id="ARBA00023242"/>
    </source>
</evidence>
<dbReference type="PANTHER" id="PTHR14453">
    <property type="entry name" value="PARP/ZINC FINGER CCCH TYPE DOMAIN CONTAINING PROTEIN"/>
    <property type="match status" value="1"/>
</dbReference>
<keyword evidence="5" id="KW-0539">Nucleus</keyword>
<feature type="domain" description="Macro" evidence="7">
    <location>
        <begin position="634"/>
        <end position="806"/>
    </location>
</feature>